<gene>
    <name evidence="7" type="ORF">ENW73_03850</name>
</gene>
<accession>A0A7C6A8P0</accession>
<dbReference type="InterPro" id="IPR005814">
    <property type="entry name" value="Aminotrans_3"/>
</dbReference>
<dbReference type="PROSITE" id="PS00600">
    <property type="entry name" value="AA_TRANSFER_CLASS_3"/>
    <property type="match status" value="1"/>
</dbReference>
<dbReference type="EMBL" id="DTLI01000099">
    <property type="protein sequence ID" value="HHS51990.1"/>
    <property type="molecule type" value="Genomic_DNA"/>
</dbReference>
<keyword evidence="3 7" id="KW-0032">Aminotransferase</keyword>
<evidence type="ECO:0000256" key="6">
    <source>
        <dbReference type="RuleBase" id="RU003560"/>
    </source>
</evidence>
<sequence length="440" mass="48718">MKQAEIINQVPGPKSQEFINQDKKYLSPSYNRLFPIVMEKGEGCWVEDVDGNKFLDFTAGIGVLATGHCHPAIVKTIKEQAERMIHMSSAVFYYPIITQLAKKVVEIIPGGMNYKVFFANSGTEAVEGAMKLARYFTRRNYFIAFLGSFHGRTYGSLSLTASKTIQKSGFGTLLANVFHTPFGYCYRCALKQTYPKCNLACLDYLENEIFKRVCPPEDVAGIFVEPIQGESGVIVPPSNYFQKLRDLCDRYQILLIADEVQSGMGRTGRMFAIEHWQTMADIYCIGKGIASGLPLAGFGAKSSLMNWQPGAHASTFGGNPIACAVALTTIKLLEEGLLENCERIGNIMIERLKELARHYEFIGEVRGKGLMIGVELSDSSTKKPLTEKRNGVLRKALEKGLLLLGAGESVIRFLPPLILSESEMNLGLEIFESALKAVFK</sequence>
<dbReference type="FunFam" id="3.40.640.10:FF:000013">
    <property type="entry name" value="4-aminobutyrate aminotransferase"/>
    <property type="match status" value="1"/>
</dbReference>
<comment type="caution">
    <text evidence="7">The sequence shown here is derived from an EMBL/GenBank/DDBJ whole genome shotgun (WGS) entry which is preliminary data.</text>
</comment>
<protein>
    <submittedName>
        <fullName evidence="7">Acetyl ornithine aminotransferase family protein</fullName>
    </submittedName>
</protein>
<dbReference type="Pfam" id="PF00202">
    <property type="entry name" value="Aminotran_3"/>
    <property type="match status" value="1"/>
</dbReference>
<evidence type="ECO:0000313" key="7">
    <source>
        <dbReference type="EMBL" id="HHS51990.1"/>
    </source>
</evidence>
<dbReference type="InterPro" id="IPR015421">
    <property type="entry name" value="PyrdxlP-dep_Trfase_major"/>
</dbReference>
<evidence type="ECO:0000256" key="3">
    <source>
        <dbReference type="ARBA" id="ARBA00022576"/>
    </source>
</evidence>
<dbReference type="InterPro" id="IPR049704">
    <property type="entry name" value="Aminotrans_3_PPA_site"/>
</dbReference>
<name>A0A7C6A8P0_UNCW3</name>
<evidence type="ECO:0000256" key="2">
    <source>
        <dbReference type="ARBA" id="ARBA00008954"/>
    </source>
</evidence>
<dbReference type="GO" id="GO:0042802">
    <property type="term" value="F:identical protein binding"/>
    <property type="evidence" value="ECO:0007669"/>
    <property type="project" value="TreeGrafter"/>
</dbReference>
<dbReference type="GO" id="GO:0008483">
    <property type="term" value="F:transaminase activity"/>
    <property type="evidence" value="ECO:0007669"/>
    <property type="project" value="UniProtKB-KW"/>
</dbReference>
<dbReference type="PIRSF" id="PIRSF000521">
    <property type="entry name" value="Transaminase_4ab_Lys_Orn"/>
    <property type="match status" value="1"/>
</dbReference>
<dbReference type="PANTHER" id="PTHR11986">
    <property type="entry name" value="AMINOTRANSFERASE CLASS III"/>
    <property type="match status" value="1"/>
</dbReference>
<dbReference type="NCBIfam" id="NF004426">
    <property type="entry name" value="PRK05769.1"/>
    <property type="match status" value="1"/>
</dbReference>
<comment type="cofactor">
    <cofactor evidence="1">
        <name>pyridoxal 5'-phosphate</name>
        <dbReference type="ChEBI" id="CHEBI:597326"/>
    </cofactor>
</comment>
<dbReference type="CDD" id="cd00610">
    <property type="entry name" value="OAT_like"/>
    <property type="match status" value="1"/>
</dbReference>
<reference evidence="7" key="1">
    <citation type="journal article" date="2020" name="mSystems">
        <title>Genome- and Community-Level Interaction Insights into Carbon Utilization and Element Cycling Functions of Hydrothermarchaeota in Hydrothermal Sediment.</title>
        <authorList>
            <person name="Zhou Z."/>
            <person name="Liu Y."/>
            <person name="Xu W."/>
            <person name="Pan J."/>
            <person name="Luo Z.H."/>
            <person name="Li M."/>
        </authorList>
    </citation>
    <scope>NUCLEOTIDE SEQUENCE [LARGE SCALE GENOMIC DNA]</scope>
    <source>
        <strain evidence="7">SpSt-876</strain>
    </source>
</reference>
<comment type="similarity">
    <text evidence="2 6">Belongs to the class-III pyridoxal-phosphate-dependent aminotransferase family.</text>
</comment>
<organism evidence="7">
    <name type="scientific">candidate division WOR-3 bacterium</name>
    <dbReference type="NCBI Taxonomy" id="2052148"/>
    <lineage>
        <taxon>Bacteria</taxon>
        <taxon>Bacteria division WOR-3</taxon>
    </lineage>
</organism>
<dbReference type="Gene3D" id="3.40.640.10">
    <property type="entry name" value="Type I PLP-dependent aspartate aminotransferase-like (Major domain)"/>
    <property type="match status" value="1"/>
</dbReference>
<keyword evidence="4 7" id="KW-0808">Transferase</keyword>
<dbReference type="InterPro" id="IPR015424">
    <property type="entry name" value="PyrdxlP-dep_Trfase"/>
</dbReference>
<keyword evidence="5 6" id="KW-0663">Pyridoxal phosphate</keyword>
<evidence type="ECO:0000256" key="5">
    <source>
        <dbReference type="ARBA" id="ARBA00022898"/>
    </source>
</evidence>
<dbReference type="Gene3D" id="3.90.1150.10">
    <property type="entry name" value="Aspartate Aminotransferase, domain 1"/>
    <property type="match status" value="1"/>
</dbReference>
<dbReference type="PANTHER" id="PTHR11986:SF58">
    <property type="entry name" value="LEUCINE_METHIONINE RACEMASE"/>
    <property type="match status" value="1"/>
</dbReference>
<evidence type="ECO:0000256" key="1">
    <source>
        <dbReference type="ARBA" id="ARBA00001933"/>
    </source>
</evidence>
<dbReference type="GO" id="GO:0030170">
    <property type="term" value="F:pyridoxal phosphate binding"/>
    <property type="evidence" value="ECO:0007669"/>
    <property type="project" value="InterPro"/>
</dbReference>
<dbReference type="AlphaFoldDB" id="A0A7C6A8P0"/>
<proteinExistence type="inferred from homology"/>
<evidence type="ECO:0000256" key="4">
    <source>
        <dbReference type="ARBA" id="ARBA00022679"/>
    </source>
</evidence>
<dbReference type="InterPro" id="IPR050103">
    <property type="entry name" value="Class-III_PLP-dep_AT"/>
</dbReference>
<dbReference type="InterPro" id="IPR015422">
    <property type="entry name" value="PyrdxlP-dep_Trfase_small"/>
</dbReference>
<dbReference type="SUPFAM" id="SSF53383">
    <property type="entry name" value="PLP-dependent transferases"/>
    <property type="match status" value="1"/>
</dbReference>